<gene>
    <name evidence="2" type="ORF">ACFO6S_20125</name>
</gene>
<feature type="compositionally biased region" description="Gly residues" evidence="1">
    <location>
        <begin position="241"/>
        <end position="260"/>
    </location>
</feature>
<reference evidence="3" key="1">
    <citation type="journal article" date="2019" name="Int. J. Syst. Evol. Microbiol.">
        <title>The Global Catalogue of Microorganisms (GCM) 10K type strain sequencing project: providing services to taxonomists for standard genome sequencing and annotation.</title>
        <authorList>
            <consortium name="The Broad Institute Genomics Platform"/>
            <consortium name="The Broad Institute Genome Sequencing Center for Infectious Disease"/>
            <person name="Wu L."/>
            <person name="Ma J."/>
        </authorList>
    </citation>
    <scope>NUCLEOTIDE SEQUENCE [LARGE SCALE GENOMIC DNA]</scope>
    <source>
        <strain evidence="3">CCUG 54520</strain>
    </source>
</reference>
<dbReference type="RefSeq" id="WP_378419753.1">
    <property type="nucleotide sequence ID" value="NZ_JBHSFO010000015.1"/>
</dbReference>
<dbReference type="Proteomes" id="UP001595914">
    <property type="component" value="Unassembled WGS sequence"/>
</dbReference>
<protein>
    <submittedName>
        <fullName evidence="2">Pentapeptide repeat-containing protein</fullName>
    </submittedName>
</protein>
<name>A0ABV9G0A8_9NOCA</name>
<proteinExistence type="predicted"/>
<sequence length="267" mass="25241">MNDPARVAVGSRRVSGRGSLARRCAAVLAGTGVAFAGIAALAPTAGAAVINGCEIVAKPTAEKFTDCAKANLAGAALGDLDLSFANLAGANLSGATLEKSNLSGANLTGVNLNSALASGVNLTGANLSNANGTDAVLDKADLGGANLKGATFTGASLIGANLKDASDADLTGAITKAGQGDGSLDSVLDGRSLIGSSFIGMDTIGIIGGGGALPPAKTPALIDLSFVGSSTFAQQDLLPPTGGGTGGATTGGATTGGAPTGGASSIG</sequence>
<keyword evidence="3" id="KW-1185">Reference proteome</keyword>
<dbReference type="EMBL" id="JBHSFO010000015">
    <property type="protein sequence ID" value="MFC4606014.1"/>
    <property type="molecule type" value="Genomic_DNA"/>
</dbReference>
<dbReference type="SUPFAM" id="SSF141571">
    <property type="entry name" value="Pentapeptide repeat-like"/>
    <property type="match status" value="1"/>
</dbReference>
<feature type="region of interest" description="Disordered" evidence="1">
    <location>
        <begin position="235"/>
        <end position="267"/>
    </location>
</feature>
<dbReference type="Gene3D" id="2.160.20.80">
    <property type="entry name" value="E3 ubiquitin-protein ligase SopA"/>
    <property type="match status" value="1"/>
</dbReference>
<organism evidence="2 3">
    <name type="scientific">Rhodococcus kronopolitis</name>
    <dbReference type="NCBI Taxonomy" id="1460226"/>
    <lineage>
        <taxon>Bacteria</taxon>
        <taxon>Bacillati</taxon>
        <taxon>Actinomycetota</taxon>
        <taxon>Actinomycetes</taxon>
        <taxon>Mycobacteriales</taxon>
        <taxon>Nocardiaceae</taxon>
        <taxon>Rhodococcus</taxon>
    </lineage>
</organism>
<comment type="caution">
    <text evidence="2">The sequence shown here is derived from an EMBL/GenBank/DDBJ whole genome shotgun (WGS) entry which is preliminary data.</text>
</comment>
<evidence type="ECO:0000256" key="1">
    <source>
        <dbReference type="SAM" id="MobiDB-lite"/>
    </source>
</evidence>
<dbReference type="InterPro" id="IPR051082">
    <property type="entry name" value="Pentapeptide-BTB/POZ_domain"/>
</dbReference>
<dbReference type="PANTHER" id="PTHR14136">
    <property type="entry name" value="BTB_POZ DOMAIN-CONTAINING PROTEIN KCTD9"/>
    <property type="match status" value="1"/>
</dbReference>
<dbReference type="Pfam" id="PF00805">
    <property type="entry name" value="Pentapeptide"/>
    <property type="match status" value="3"/>
</dbReference>
<accession>A0ABV9G0A8</accession>
<evidence type="ECO:0000313" key="3">
    <source>
        <dbReference type="Proteomes" id="UP001595914"/>
    </source>
</evidence>
<evidence type="ECO:0000313" key="2">
    <source>
        <dbReference type="EMBL" id="MFC4606014.1"/>
    </source>
</evidence>
<dbReference type="InterPro" id="IPR001646">
    <property type="entry name" value="5peptide_repeat"/>
</dbReference>
<dbReference type="PANTHER" id="PTHR14136:SF17">
    <property type="entry name" value="BTB_POZ DOMAIN-CONTAINING PROTEIN KCTD9"/>
    <property type="match status" value="1"/>
</dbReference>